<dbReference type="Proteomes" id="UP000051673">
    <property type="component" value="Unassembled WGS sequence"/>
</dbReference>
<evidence type="ECO:0000313" key="1">
    <source>
        <dbReference type="EMBL" id="KRN77614.1"/>
    </source>
</evidence>
<proteinExistence type="predicted"/>
<dbReference type="EMBL" id="JQCD01000017">
    <property type="protein sequence ID" value="KRN77614.1"/>
    <property type="molecule type" value="Genomic_DNA"/>
</dbReference>
<dbReference type="STRING" id="1620.IV67_GL001458"/>
<dbReference type="InterPro" id="IPR014054">
    <property type="entry name" value="Phage_regulatory_Rha"/>
</dbReference>
<dbReference type="NCBIfam" id="TIGR02681">
    <property type="entry name" value="phage_pRha"/>
    <property type="match status" value="1"/>
</dbReference>
<keyword evidence="2" id="KW-1185">Reference proteome</keyword>
<comment type="caution">
    <text evidence="1">The sequence shown here is derived from an EMBL/GenBank/DDBJ whole genome shotgun (WGS) entry which is preliminary data.</text>
</comment>
<reference evidence="1 2" key="1">
    <citation type="journal article" date="2015" name="Genome Announc.">
        <title>Expanding the biotechnology potential of lactobacilli through comparative genomics of 213 strains and associated genera.</title>
        <authorList>
            <person name="Sun Z."/>
            <person name="Harris H.M."/>
            <person name="McCann A."/>
            <person name="Guo C."/>
            <person name="Argimon S."/>
            <person name="Zhang W."/>
            <person name="Yang X."/>
            <person name="Jeffery I.B."/>
            <person name="Cooney J.C."/>
            <person name="Kagawa T.F."/>
            <person name="Liu W."/>
            <person name="Song Y."/>
            <person name="Salvetti E."/>
            <person name="Wrobel A."/>
            <person name="Rasinkangas P."/>
            <person name="Parkhill J."/>
            <person name="Rea M.C."/>
            <person name="O'Sullivan O."/>
            <person name="Ritari J."/>
            <person name="Douillard F.P."/>
            <person name="Paul Ross R."/>
            <person name="Yang R."/>
            <person name="Briner A.E."/>
            <person name="Felis G.E."/>
            <person name="de Vos W.M."/>
            <person name="Barrangou R."/>
            <person name="Klaenhammer T.R."/>
            <person name="Caufield P.W."/>
            <person name="Cui Y."/>
            <person name="Zhang H."/>
            <person name="O'Toole P.W."/>
        </authorList>
    </citation>
    <scope>NUCLEOTIDE SEQUENCE [LARGE SCALE GENOMIC DNA]</scope>
    <source>
        <strain evidence="1 2">DSM 20014</strain>
    </source>
</reference>
<dbReference type="PATRIC" id="fig|1620.3.peg.1489"/>
<dbReference type="AlphaFoldDB" id="A0A0R2JK39"/>
<dbReference type="OrthoDB" id="9812611at2"/>
<dbReference type="Pfam" id="PF09669">
    <property type="entry name" value="Phage_pRha"/>
    <property type="match status" value="1"/>
</dbReference>
<organism evidence="1 2">
    <name type="scientific">Weissella minor</name>
    <dbReference type="NCBI Taxonomy" id="1620"/>
    <lineage>
        <taxon>Bacteria</taxon>
        <taxon>Bacillati</taxon>
        <taxon>Bacillota</taxon>
        <taxon>Bacilli</taxon>
        <taxon>Lactobacillales</taxon>
        <taxon>Lactobacillaceae</taxon>
        <taxon>Weissella</taxon>
    </lineage>
</organism>
<protein>
    <submittedName>
        <fullName evidence="1">Uncharacterized protein</fullName>
    </submittedName>
</protein>
<sequence>MDNVIIVENGEPMTTSLEVAKYFDKEHRDVLRAIDNIIEKGLRNITQTLKEKAMAYFELGEYVNEQNHQTYRMYKMNQKGFSLLAGGFTDKKFMEYKVMFVEQFDDMQKQLEQQAQQQFFQVETPDQQTKRITAEAYKMQCENGRMKEFRLAMKQADKLERNDLAELLLEKEVETFIGQPIKQAVPIAHTPDLSEFYLTATNIAERFGLTPTKVGTIANRTGLREGIDRIQDADERWFYTDGAVEKMRARLEA</sequence>
<accession>A0A0R2JK39</accession>
<name>A0A0R2JK39_9LACO</name>
<dbReference type="RefSeq" id="WP_057786424.1">
    <property type="nucleotide sequence ID" value="NZ_JQCD01000017.1"/>
</dbReference>
<gene>
    <name evidence="1" type="ORF">IV67_GL001458</name>
</gene>
<evidence type="ECO:0000313" key="2">
    <source>
        <dbReference type="Proteomes" id="UP000051673"/>
    </source>
</evidence>